<dbReference type="AlphaFoldDB" id="A0A2P7RMG0"/>
<dbReference type="InterPro" id="IPR011008">
    <property type="entry name" value="Dimeric_a/b-barrel"/>
</dbReference>
<proteinExistence type="predicted"/>
<reference evidence="1 2" key="1">
    <citation type="submission" date="2018-03" db="EMBL/GenBank/DDBJ databases">
        <title>The draft genome of Mesorhizobium sp. 6GN-30.</title>
        <authorList>
            <person name="Liu L."/>
            <person name="Li L."/>
            <person name="Wang T."/>
            <person name="Zhang X."/>
            <person name="Liang L."/>
        </authorList>
    </citation>
    <scope>NUCLEOTIDE SEQUENCE [LARGE SCALE GENOMIC DNA]</scope>
    <source>
        <strain evidence="1 2">6GN30</strain>
    </source>
</reference>
<comment type="caution">
    <text evidence="1">The sequence shown here is derived from an EMBL/GenBank/DDBJ whole genome shotgun (WGS) entry which is preliminary data.</text>
</comment>
<evidence type="ECO:0000313" key="1">
    <source>
        <dbReference type="EMBL" id="PSJ51408.1"/>
    </source>
</evidence>
<dbReference type="SUPFAM" id="SSF54909">
    <property type="entry name" value="Dimeric alpha+beta barrel"/>
    <property type="match status" value="1"/>
</dbReference>
<dbReference type="OrthoDB" id="7210869at2"/>
<sequence>MDGKPTIARIWRGRTRRDIADAYQDYLHEAGIKPLMEKALGVQNFREDRATESEFVTISYWESVEAMARFTGGDPRKIHHLPRDAEFLVELPESVQVLTILTSHGRTR</sequence>
<name>A0A2P7RMG0_9HYPH</name>
<accession>A0A2P7RMG0</accession>
<dbReference type="RefSeq" id="WP_106775398.1">
    <property type="nucleotide sequence ID" value="NZ_PXYK01000042.1"/>
</dbReference>
<evidence type="ECO:0008006" key="3">
    <source>
        <dbReference type="Google" id="ProtNLM"/>
    </source>
</evidence>
<gene>
    <name evidence="1" type="ORF">C7I84_27445</name>
</gene>
<organism evidence="1 2">
    <name type="scientific">Kumtagia ephedrae</name>
    <dbReference type="NCBI Taxonomy" id="2116701"/>
    <lineage>
        <taxon>Bacteria</taxon>
        <taxon>Pseudomonadati</taxon>
        <taxon>Pseudomonadota</taxon>
        <taxon>Alphaproteobacteria</taxon>
        <taxon>Hyphomicrobiales</taxon>
        <taxon>Phyllobacteriaceae</taxon>
        <taxon>Kumtagia</taxon>
    </lineage>
</organism>
<evidence type="ECO:0000313" key="2">
    <source>
        <dbReference type="Proteomes" id="UP000241229"/>
    </source>
</evidence>
<dbReference type="Proteomes" id="UP000241229">
    <property type="component" value="Unassembled WGS sequence"/>
</dbReference>
<protein>
    <recommendedName>
        <fullName evidence="3">Antibiotic biosynthesis monooxygenase</fullName>
    </recommendedName>
</protein>
<keyword evidence="2" id="KW-1185">Reference proteome</keyword>
<dbReference type="EMBL" id="PXYK01000042">
    <property type="protein sequence ID" value="PSJ51408.1"/>
    <property type="molecule type" value="Genomic_DNA"/>
</dbReference>